<accession>A0A852ZH55</accession>
<keyword evidence="1" id="KW-0472">Membrane</keyword>
<organism evidence="2 3">
    <name type="scientific">Actinopolymorpha rutila</name>
    <dbReference type="NCBI Taxonomy" id="446787"/>
    <lineage>
        <taxon>Bacteria</taxon>
        <taxon>Bacillati</taxon>
        <taxon>Actinomycetota</taxon>
        <taxon>Actinomycetes</taxon>
        <taxon>Propionibacteriales</taxon>
        <taxon>Actinopolymorphaceae</taxon>
        <taxon>Actinopolymorpha</taxon>
    </lineage>
</organism>
<feature type="transmembrane region" description="Helical" evidence="1">
    <location>
        <begin position="136"/>
        <end position="155"/>
    </location>
</feature>
<proteinExistence type="predicted"/>
<comment type="caution">
    <text evidence="2">The sequence shown here is derived from an EMBL/GenBank/DDBJ whole genome shotgun (WGS) entry which is preliminary data.</text>
</comment>
<keyword evidence="1" id="KW-0812">Transmembrane</keyword>
<evidence type="ECO:0000313" key="3">
    <source>
        <dbReference type="Proteomes" id="UP000579605"/>
    </source>
</evidence>
<evidence type="ECO:0000313" key="2">
    <source>
        <dbReference type="EMBL" id="NYH92417.1"/>
    </source>
</evidence>
<keyword evidence="1" id="KW-1133">Transmembrane helix</keyword>
<gene>
    <name evidence="2" type="ORF">F4554_005055</name>
</gene>
<keyword evidence="3" id="KW-1185">Reference proteome</keyword>
<dbReference type="EMBL" id="JACBZH010000001">
    <property type="protein sequence ID" value="NYH92417.1"/>
    <property type="molecule type" value="Genomic_DNA"/>
</dbReference>
<feature type="transmembrane region" description="Helical" evidence="1">
    <location>
        <begin position="167"/>
        <end position="187"/>
    </location>
</feature>
<dbReference type="AlphaFoldDB" id="A0A852ZH55"/>
<dbReference type="Proteomes" id="UP000579605">
    <property type="component" value="Unassembled WGS sequence"/>
</dbReference>
<feature type="transmembrane region" description="Helical" evidence="1">
    <location>
        <begin position="207"/>
        <end position="226"/>
    </location>
</feature>
<protein>
    <submittedName>
        <fullName evidence="2">Uncharacterized protein</fullName>
    </submittedName>
</protein>
<sequence>MEYPIPDITPFHPGSARFERGTSLPWATKEIIISTHQSYTAGHMATREDLAARQIPEPESAMPVVQHRTAGLHWPQYVNNHRLVGGLVAGFAALHIADMIGYWLPGIGLPKLDFAYFNGSILMPKMAAAPQWFEGHIFHTFNGMVFALGYALLIFPLMGKTLTTARNVARGVAMGMFLATLSCLWWIPSQFPALHAGFMSLNLGWKLVLGVYVWHLAWSFALGFFFNPQD</sequence>
<feature type="transmembrane region" description="Helical" evidence="1">
    <location>
        <begin position="83"/>
        <end position="104"/>
    </location>
</feature>
<reference evidence="2 3" key="1">
    <citation type="submission" date="2020-07" db="EMBL/GenBank/DDBJ databases">
        <title>Sequencing the genomes of 1000 actinobacteria strains.</title>
        <authorList>
            <person name="Klenk H.-P."/>
        </authorList>
    </citation>
    <scope>NUCLEOTIDE SEQUENCE [LARGE SCALE GENOMIC DNA]</scope>
    <source>
        <strain evidence="2 3">DSM 18448</strain>
    </source>
</reference>
<evidence type="ECO:0000256" key="1">
    <source>
        <dbReference type="SAM" id="Phobius"/>
    </source>
</evidence>
<dbReference type="RefSeq" id="WP_179789848.1">
    <property type="nucleotide sequence ID" value="NZ_BAAARR010000005.1"/>
</dbReference>
<name>A0A852ZH55_9ACTN</name>